<reference evidence="1 2" key="1">
    <citation type="journal article" date="2013" name="PLoS ONE">
        <title>Genomic and secretomic analyses reveal unique features of the lignocellulolytic enzyme system of Penicillium decumbens.</title>
        <authorList>
            <person name="Liu G."/>
            <person name="Zhang L."/>
            <person name="Wei X."/>
            <person name="Zou G."/>
            <person name="Qin Y."/>
            <person name="Ma L."/>
            <person name="Li J."/>
            <person name="Zheng H."/>
            <person name="Wang S."/>
            <person name="Wang C."/>
            <person name="Xun L."/>
            <person name="Zhao G.-P."/>
            <person name="Zhou Z."/>
            <person name="Qu Y."/>
        </authorList>
    </citation>
    <scope>NUCLEOTIDE SEQUENCE [LARGE SCALE GENOMIC DNA]</scope>
    <source>
        <strain evidence="2">114-2 / CGMCC 5302</strain>
    </source>
</reference>
<evidence type="ECO:0000313" key="1">
    <source>
        <dbReference type="EMBL" id="EPS25619.1"/>
    </source>
</evidence>
<accession>S7Z660</accession>
<name>S7Z660_PENO1</name>
<protein>
    <submittedName>
        <fullName evidence="1">Uncharacterized protein</fullName>
    </submittedName>
</protein>
<proteinExistence type="predicted"/>
<gene>
    <name evidence="1" type="ORF">PDE_00553</name>
</gene>
<sequence>MYMLYVPHALFYLKQGNPPIHAHQMGFCDLLVGPFCLRRTSPFELVMPRRFNTSSDPRSARRFSPFGIRAPSSSGERGRVHVSKSADVMGIPLPEASGLQPQPLARADWLSWATKLVTPIISSKYEALIDSGLRGYGPQGLYSSVHLSTLLCRSGLPPLNIWTNWCITLESLMPKDSTPMANPSPVVCADFETPTFLFEHTISLATPRLNSVVLDNAARRHCNFISGPAAI</sequence>
<dbReference type="HOGENOM" id="CLU_1200195_0_0_1"/>
<organism evidence="1 2">
    <name type="scientific">Penicillium oxalicum (strain 114-2 / CGMCC 5302)</name>
    <name type="common">Penicillium decumbens</name>
    <dbReference type="NCBI Taxonomy" id="933388"/>
    <lineage>
        <taxon>Eukaryota</taxon>
        <taxon>Fungi</taxon>
        <taxon>Dikarya</taxon>
        <taxon>Ascomycota</taxon>
        <taxon>Pezizomycotina</taxon>
        <taxon>Eurotiomycetes</taxon>
        <taxon>Eurotiomycetidae</taxon>
        <taxon>Eurotiales</taxon>
        <taxon>Aspergillaceae</taxon>
        <taxon>Penicillium</taxon>
    </lineage>
</organism>
<keyword evidence="2" id="KW-1185">Reference proteome</keyword>
<evidence type="ECO:0000313" key="2">
    <source>
        <dbReference type="Proteomes" id="UP000019376"/>
    </source>
</evidence>
<dbReference type="AlphaFoldDB" id="S7Z660"/>
<dbReference type="EMBL" id="KB644408">
    <property type="protein sequence ID" value="EPS25619.1"/>
    <property type="molecule type" value="Genomic_DNA"/>
</dbReference>
<dbReference type="Proteomes" id="UP000019376">
    <property type="component" value="Unassembled WGS sequence"/>
</dbReference>